<reference evidence="4" key="2">
    <citation type="journal article" date="2011" name="J. Bacteriol.">
        <title>Genome sequences of eight morphologically diverse alphaproteobacteria.</title>
        <authorList>
            <consortium name="US DOE Joint Genome Institute"/>
            <person name="Brown P.J."/>
            <person name="Kysela D.T."/>
            <person name="Buechlein A."/>
            <person name="Hemmerich C."/>
            <person name="Brun Y.V."/>
        </authorList>
    </citation>
    <scope>NUCLEOTIDE SEQUENCE [LARGE SCALE GENOMIC DNA]</scope>
    <source>
        <strain evidence="4">ATCC 51888 / DSM 1869 / NCIB 11706 / TK 0415</strain>
    </source>
</reference>
<dbReference type="KEGG" id="hdn:Hden_0121"/>
<dbReference type="EMBL" id="CP002083">
    <property type="protein sequence ID" value="ADJ21948.1"/>
    <property type="molecule type" value="Genomic_DNA"/>
</dbReference>
<dbReference type="STRING" id="582899.Hden_0121"/>
<dbReference type="HOGENOM" id="CLU_1105979_0_0_5"/>
<dbReference type="RefSeq" id="WP_013214167.1">
    <property type="nucleotide sequence ID" value="NC_014313.1"/>
</dbReference>
<dbReference type="EMBL" id="CP002083">
    <property type="protein sequence ID" value="ADJ23353.1"/>
    <property type="molecule type" value="Genomic_DNA"/>
</dbReference>
<protein>
    <submittedName>
        <fullName evidence="2">Uncharacterized protein</fullName>
    </submittedName>
</protein>
<evidence type="ECO:0000256" key="1">
    <source>
        <dbReference type="SAM" id="MobiDB-lite"/>
    </source>
</evidence>
<accession>D8JQ27</accession>
<dbReference type="KEGG" id="hdn:Hden_1541"/>
<dbReference type="Proteomes" id="UP000002033">
    <property type="component" value="Chromosome"/>
</dbReference>
<sequence>MTTPDKEEMPTEDRTAGPWTIEGPDQFGDYNIHHPADRLAIGAVVSNLRPPEENAANAHFIVTACNAYEPMREALQQARRMCWTAVRLGIDDPAFDPDKHAIIQKIDTALSTLPVNDRHHSGSDSYQADASAPALSEKVTLPSEQEALLLRDFESYRSRGTEFVGAYRAGLSSAMGICDLLADECGSRTKATRRAFEALKVAADRIEHFRRMCSAELNFSNDAERDGVSLKSDTSSQPSSEAGKLSTDEVL</sequence>
<gene>
    <name evidence="2" type="ordered locus">Hden_0121</name>
    <name evidence="3" type="ordered locus">Hden_1541</name>
</gene>
<feature type="compositionally biased region" description="Basic and acidic residues" evidence="1">
    <location>
        <begin position="1"/>
        <end position="15"/>
    </location>
</feature>
<proteinExistence type="predicted"/>
<evidence type="ECO:0000313" key="3">
    <source>
        <dbReference type="EMBL" id="ADJ23353.1"/>
    </source>
</evidence>
<keyword evidence="4" id="KW-1185">Reference proteome</keyword>
<feature type="region of interest" description="Disordered" evidence="1">
    <location>
        <begin position="224"/>
        <end position="251"/>
    </location>
</feature>
<feature type="region of interest" description="Disordered" evidence="1">
    <location>
        <begin position="1"/>
        <end position="20"/>
    </location>
</feature>
<evidence type="ECO:0000313" key="2">
    <source>
        <dbReference type="EMBL" id="ADJ21948.1"/>
    </source>
</evidence>
<name>D8JQ27_HYPDA</name>
<dbReference type="AlphaFoldDB" id="D8JQ27"/>
<evidence type="ECO:0000313" key="4">
    <source>
        <dbReference type="Proteomes" id="UP000002033"/>
    </source>
</evidence>
<reference evidence="2" key="1">
    <citation type="submission" date="2010-06" db="EMBL/GenBank/DDBJ databases">
        <title>Complete sequence of Hyphomicrobium denitrificans ATCC 51888.</title>
        <authorList>
            <consortium name="US DOE Joint Genome Institute"/>
            <person name="Lucas S."/>
            <person name="Copeland A."/>
            <person name="Lapidus A."/>
            <person name="Cheng J.-F."/>
            <person name="Bruce D."/>
            <person name="Goodwin L."/>
            <person name="Pitluck S."/>
            <person name="Held B."/>
            <person name="Detter J.C."/>
            <person name="Han C."/>
            <person name="Tapia R."/>
            <person name="Land M."/>
            <person name="Hauser L."/>
            <person name="Kyrpides N."/>
            <person name="Ivanova N."/>
            <person name="Brown P.J.B."/>
            <person name="Brun Y.V."/>
            <person name="Woyke T."/>
        </authorList>
    </citation>
    <scope>NUCLEOTIDE SEQUENCE</scope>
    <source>
        <strain evidence="2">ATCC 51888</strain>
    </source>
</reference>
<feature type="compositionally biased region" description="Polar residues" evidence="1">
    <location>
        <begin position="231"/>
        <end position="240"/>
    </location>
</feature>
<organism evidence="2 4">
    <name type="scientific">Hyphomicrobium denitrificans (strain ATCC 51888 / DSM 1869 / NCIMB 11706 / TK 0415)</name>
    <dbReference type="NCBI Taxonomy" id="582899"/>
    <lineage>
        <taxon>Bacteria</taxon>
        <taxon>Pseudomonadati</taxon>
        <taxon>Pseudomonadota</taxon>
        <taxon>Alphaproteobacteria</taxon>
        <taxon>Hyphomicrobiales</taxon>
        <taxon>Hyphomicrobiaceae</taxon>
        <taxon>Hyphomicrobium</taxon>
    </lineage>
</organism>